<keyword evidence="5" id="KW-1185">Reference proteome</keyword>
<accession>A0ABP7P4Y4</accession>
<dbReference type="SUPFAM" id="SSF53335">
    <property type="entry name" value="S-adenosyl-L-methionine-dependent methyltransferases"/>
    <property type="match status" value="1"/>
</dbReference>
<dbReference type="InterPro" id="IPR041698">
    <property type="entry name" value="Methyltransf_25"/>
</dbReference>
<comment type="caution">
    <text evidence="4">The sequence shown here is derived from an EMBL/GenBank/DDBJ whole genome shotgun (WGS) entry which is preliminary data.</text>
</comment>
<evidence type="ECO:0000313" key="4">
    <source>
        <dbReference type="EMBL" id="GAA3959812.1"/>
    </source>
</evidence>
<evidence type="ECO:0000313" key="5">
    <source>
        <dbReference type="Proteomes" id="UP001501081"/>
    </source>
</evidence>
<dbReference type="Proteomes" id="UP001501081">
    <property type="component" value="Unassembled WGS sequence"/>
</dbReference>
<proteinExistence type="predicted"/>
<dbReference type="GO" id="GO:0032259">
    <property type="term" value="P:methylation"/>
    <property type="evidence" value="ECO:0007669"/>
    <property type="project" value="UniProtKB-KW"/>
</dbReference>
<reference evidence="5" key="1">
    <citation type="journal article" date="2019" name="Int. J. Syst. Evol. Microbiol.">
        <title>The Global Catalogue of Microorganisms (GCM) 10K type strain sequencing project: providing services to taxonomists for standard genome sequencing and annotation.</title>
        <authorList>
            <consortium name="The Broad Institute Genomics Platform"/>
            <consortium name="The Broad Institute Genome Sequencing Center for Infectious Disease"/>
            <person name="Wu L."/>
            <person name="Ma J."/>
        </authorList>
    </citation>
    <scope>NUCLEOTIDE SEQUENCE [LARGE SCALE GENOMIC DNA]</scope>
    <source>
        <strain evidence="5">JCM 17338</strain>
    </source>
</reference>
<organism evidence="4 5">
    <name type="scientific">Pedobacter ginsengiterrae</name>
    <dbReference type="NCBI Taxonomy" id="871696"/>
    <lineage>
        <taxon>Bacteria</taxon>
        <taxon>Pseudomonadati</taxon>
        <taxon>Bacteroidota</taxon>
        <taxon>Sphingobacteriia</taxon>
        <taxon>Sphingobacteriales</taxon>
        <taxon>Sphingobacteriaceae</taxon>
        <taxon>Pedobacter</taxon>
    </lineage>
</organism>
<dbReference type="InterPro" id="IPR029063">
    <property type="entry name" value="SAM-dependent_MTases_sf"/>
</dbReference>
<evidence type="ECO:0000256" key="2">
    <source>
        <dbReference type="ARBA" id="ARBA00022679"/>
    </source>
</evidence>
<keyword evidence="1 4" id="KW-0489">Methyltransferase</keyword>
<dbReference type="CDD" id="cd02440">
    <property type="entry name" value="AdoMet_MTases"/>
    <property type="match status" value="1"/>
</dbReference>
<dbReference type="Pfam" id="PF13649">
    <property type="entry name" value="Methyltransf_25"/>
    <property type="match status" value="1"/>
</dbReference>
<name>A0ABP7P4Y4_9SPHI</name>
<evidence type="ECO:0000256" key="1">
    <source>
        <dbReference type="ARBA" id="ARBA00022603"/>
    </source>
</evidence>
<evidence type="ECO:0000259" key="3">
    <source>
        <dbReference type="Pfam" id="PF13649"/>
    </source>
</evidence>
<dbReference type="EMBL" id="BAABAK010000004">
    <property type="protein sequence ID" value="GAA3959812.1"/>
    <property type="molecule type" value="Genomic_DNA"/>
</dbReference>
<keyword evidence="2" id="KW-0808">Transferase</keyword>
<gene>
    <name evidence="4" type="ORF">GCM10022246_11500</name>
</gene>
<dbReference type="GO" id="GO:0008168">
    <property type="term" value="F:methyltransferase activity"/>
    <property type="evidence" value="ECO:0007669"/>
    <property type="project" value="UniProtKB-KW"/>
</dbReference>
<sequence length="204" mass="23169">MGMEKNESKNVFKVYNKIANWFAENRCVDLIEQNYLEALISEIKSNANVLDIGCGTGKPILEYLLNKNLNIIGVDASKEMLTIARNNFPTTEFVLEDMRKLALNKKFDAIIAWHSFFHLPAADQPKMFEIFESHINPKGILLFTSGSERGEAWGINGGENLFHASLNTDEYQQLLKKHNFEVLNHIVNDENCGGATVWMAKYNP</sequence>
<dbReference type="PANTHER" id="PTHR43861">
    <property type="entry name" value="TRANS-ACONITATE 2-METHYLTRANSFERASE-RELATED"/>
    <property type="match status" value="1"/>
</dbReference>
<protein>
    <submittedName>
        <fullName evidence="4">Class I SAM-dependent methyltransferase</fullName>
    </submittedName>
</protein>
<dbReference type="PANTHER" id="PTHR43861:SF1">
    <property type="entry name" value="TRANS-ACONITATE 2-METHYLTRANSFERASE"/>
    <property type="match status" value="1"/>
</dbReference>
<dbReference type="Gene3D" id="3.40.50.150">
    <property type="entry name" value="Vaccinia Virus protein VP39"/>
    <property type="match status" value="1"/>
</dbReference>
<feature type="domain" description="Methyltransferase" evidence="3">
    <location>
        <begin position="49"/>
        <end position="139"/>
    </location>
</feature>